<protein>
    <submittedName>
        <fullName evidence="2">Uncharacterized protein</fullName>
    </submittedName>
</protein>
<feature type="compositionally biased region" description="Basic and acidic residues" evidence="1">
    <location>
        <begin position="141"/>
        <end position="150"/>
    </location>
</feature>
<proteinExistence type="predicted"/>
<dbReference type="EMBL" id="CADCWL010000005">
    <property type="protein sequence ID" value="CAA9543132.1"/>
    <property type="molecule type" value="Genomic_DNA"/>
</dbReference>
<feature type="compositionally biased region" description="Basic residues" evidence="1">
    <location>
        <begin position="53"/>
        <end position="62"/>
    </location>
</feature>
<organism evidence="2">
    <name type="scientific">uncultured Thermomicrobiales bacterium</name>
    <dbReference type="NCBI Taxonomy" id="1645740"/>
    <lineage>
        <taxon>Bacteria</taxon>
        <taxon>Pseudomonadati</taxon>
        <taxon>Thermomicrobiota</taxon>
        <taxon>Thermomicrobia</taxon>
        <taxon>Thermomicrobiales</taxon>
        <taxon>environmental samples</taxon>
    </lineage>
</organism>
<feature type="compositionally biased region" description="Polar residues" evidence="1">
    <location>
        <begin position="205"/>
        <end position="214"/>
    </location>
</feature>
<reference evidence="2" key="1">
    <citation type="submission" date="2020-02" db="EMBL/GenBank/DDBJ databases">
        <authorList>
            <person name="Meier V. D."/>
        </authorList>
    </citation>
    <scope>NUCLEOTIDE SEQUENCE</scope>
    <source>
        <strain evidence="2">AVDCRST_MAG19</strain>
    </source>
</reference>
<evidence type="ECO:0000313" key="2">
    <source>
        <dbReference type="EMBL" id="CAA9543132.1"/>
    </source>
</evidence>
<feature type="compositionally biased region" description="Basic residues" evidence="1">
    <location>
        <begin position="245"/>
        <end position="254"/>
    </location>
</feature>
<gene>
    <name evidence="2" type="ORF">AVDCRST_MAG19-75</name>
</gene>
<name>A0A6J4UAN0_9BACT</name>
<accession>A0A6J4UAN0</accession>
<feature type="compositionally biased region" description="Pro residues" evidence="1">
    <location>
        <begin position="108"/>
        <end position="119"/>
    </location>
</feature>
<evidence type="ECO:0000256" key="1">
    <source>
        <dbReference type="SAM" id="MobiDB-lite"/>
    </source>
</evidence>
<feature type="region of interest" description="Disordered" evidence="1">
    <location>
        <begin position="1"/>
        <end position="254"/>
    </location>
</feature>
<feature type="compositionally biased region" description="Basic and acidic residues" evidence="1">
    <location>
        <begin position="93"/>
        <end position="102"/>
    </location>
</feature>
<feature type="compositionally biased region" description="Basic residues" evidence="1">
    <location>
        <begin position="174"/>
        <end position="192"/>
    </location>
</feature>
<sequence>MQSRRWLPARTGTCWRSRPSPPTPCLRETVRPRAGQVESRTLPSSGHLASPSRRQRGARVRGHAPTTRPNLRAAEPKVRSAIGGETHAPVRSQADRGSESRGRAGPHPMWPPRQVPPVRVPGAGTRSSGGDRGAGKRRPRDRGGRVDRRSPTLSPFGSGTVCLRSRPGPGEPRRRTRCRPRRGSRRVSRSHGSRCCSRGPLPRSSGPNRITPSATGHPLPVIEHGGRHPATGRPAKQGPGSPRARPAHSGRRRR</sequence>
<dbReference type="AlphaFoldDB" id="A0A6J4UAN0"/>